<reference evidence="4 5" key="1">
    <citation type="submission" date="2019-11" db="EMBL/GenBank/DDBJ databases">
        <title>First report of rice panicle blight caused by Xanthomonas sp. in Iran.</title>
        <authorList>
            <person name="Mirghasempour S.A."/>
            <person name="Huang S."/>
            <person name="Brady C.L."/>
            <person name="Studholme D.J."/>
        </authorList>
    </citation>
    <scope>NUCLEOTIDE SEQUENCE [LARGE SCALE GENOMIC DNA]</scope>
    <source>
        <strain evidence="2 5">ASD011</strain>
        <strain evidence="4">SAM114</strain>
    </source>
</reference>
<dbReference type="EMBL" id="WJPN01000012">
    <property type="protein sequence ID" value="MRH01450.1"/>
    <property type="molecule type" value="Genomic_DNA"/>
</dbReference>
<feature type="signal peptide" evidence="1">
    <location>
        <begin position="1"/>
        <end position="23"/>
    </location>
</feature>
<evidence type="ECO:0000256" key="1">
    <source>
        <dbReference type="SAM" id="SignalP"/>
    </source>
</evidence>
<evidence type="ECO:0000313" key="4">
    <source>
        <dbReference type="Proteomes" id="UP000437931"/>
    </source>
</evidence>
<sequence>MKTLLRKALLTAAAALPAAAATAQQAQNCPPLPPQSKLQWSERSDKGFIVCRASDADGRQVLGMMLTARDPNIPLQRTLREEKGAIAGEQVYWYRPDLGGADLPGLASRRIAVAELKKGQFAQVWIDAADTQELQTLQSLVQGLDMRQSSLALER</sequence>
<name>A0A6N7QC53_9XANT</name>
<organism evidence="2 5">
    <name type="scientific">Xanthomonas sontii</name>
    <dbReference type="NCBI Taxonomy" id="2650745"/>
    <lineage>
        <taxon>Bacteria</taxon>
        <taxon>Pseudomonadati</taxon>
        <taxon>Pseudomonadota</taxon>
        <taxon>Gammaproteobacteria</taxon>
        <taxon>Lysobacterales</taxon>
        <taxon>Lysobacteraceae</taxon>
        <taxon>Xanthomonas</taxon>
    </lineage>
</organism>
<accession>A0A6N7QC53</accession>
<gene>
    <name evidence="2" type="ORF">GIY21_14240</name>
    <name evidence="3" type="ORF">GIY22_14220</name>
</gene>
<keyword evidence="1" id="KW-0732">Signal</keyword>
<evidence type="ECO:0008006" key="6">
    <source>
        <dbReference type="Google" id="ProtNLM"/>
    </source>
</evidence>
<comment type="caution">
    <text evidence="2">The sequence shown here is derived from an EMBL/GenBank/DDBJ whole genome shotgun (WGS) entry which is preliminary data.</text>
</comment>
<protein>
    <recommendedName>
        <fullName evidence="6">Secreted protein</fullName>
    </recommendedName>
</protein>
<keyword evidence="4" id="KW-1185">Reference proteome</keyword>
<feature type="chain" id="PRO_5026749637" description="Secreted protein" evidence="1">
    <location>
        <begin position="24"/>
        <end position="155"/>
    </location>
</feature>
<evidence type="ECO:0000313" key="5">
    <source>
        <dbReference type="Proteomes" id="UP000439314"/>
    </source>
</evidence>
<evidence type="ECO:0000313" key="2">
    <source>
        <dbReference type="EMBL" id="MRH01450.1"/>
    </source>
</evidence>
<dbReference type="RefSeq" id="WP_017917461.1">
    <property type="nucleotide sequence ID" value="NZ_WJPM01000012.1"/>
</dbReference>
<evidence type="ECO:0000313" key="3">
    <source>
        <dbReference type="EMBL" id="MRH75776.1"/>
    </source>
</evidence>
<dbReference type="EMBL" id="WJPM01000012">
    <property type="protein sequence ID" value="MRH75776.1"/>
    <property type="molecule type" value="Genomic_DNA"/>
</dbReference>
<dbReference type="Proteomes" id="UP000439314">
    <property type="component" value="Unassembled WGS sequence"/>
</dbReference>
<dbReference type="Proteomes" id="UP000437931">
    <property type="component" value="Unassembled WGS sequence"/>
</dbReference>
<reference evidence="3" key="2">
    <citation type="journal article" date="2020" name="Plant Dis.">
        <title>A Grain Rot of Rice in Iran Caused by a Xanthomonas Strain Closely Related to X. sacchari.</title>
        <authorList>
            <person name="Mirghasempour S.A."/>
            <person name="Huang S."/>
            <person name="Studholme D.J."/>
            <person name="Brady C.L."/>
        </authorList>
    </citation>
    <scope>NUCLEOTIDE SEQUENCE</scope>
    <source>
        <strain evidence="3">SAM114</strain>
    </source>
</reference>
<proteinExistence type="predicted"/>
<dbReference type="AlphaFoldDB" id="A0A6N7QC53"/>